<proteinExistence type="predicted"/>
<comment type="caution">
    <text evidence="1">The sequence shown here is derived from an EMBL/GenBank/DDBJ whole genome shotgun (WGS) entry which is preliminary data.</text>
</comment>
<protein>
    <submittedName>
        <fullName evidence="1">Uncharacterized protein</fullName>
    </submittedName>
</protein>
<accession>A0ABW2YKU2</accession>
<dbReference type="EMBL" id="JBHTIH010000002">
    <property type="protein sequence ID" value="MFD0738280.1"/>
    <property type="molecule type" value="Genomic_DNA"/>
</dbReference>
<evidence type="ECO:0000313" key="1">
    <source>
        <dbReference type="EMBL" id="MFD0738280.1"/>
    </source>
</evidence>
<sequence length="84" mass="9829">MTSTELYAPSHDVRRALRVMKGRPEFRSTYVQFDATTRRMRPASVVSDPIYDLFVARQNWRLSLANATRYGEIRQLVVSPEWLP</sequence>
<dbReference type="RefSeq" id="WP_386811212.1">
    <property type="nucleotide sequence ID" value="NZ_JBHTIH010000002.1"/>
</dbReference>
<name>A0ABW2YKU2_9GAMM</name>
<keyword evidence="2" id="KW-1185">Reference proteome</keyword>
<dbReference type="Proteomes" id="UP001597090">
    <property type="component" value="Unassembled WGS sequence"/>
</dbReference>
<gene>
    <name evidence="1" type="ORF">ACFQZQ_03115</name>
</gene>
<evidence type="ECO:0000313" key="2">
    <source>
        <dbReference type="Proteomes" id="UP001597090"/>
    </source>
</evidence>
<reference evidence="2" key="1">
    <citation type="journal article" date="2019" name="Int. J. Syst. Evol. Microbiol.">
        <title>The Global Catalogue of Microorganisms (GCM) 10K type strain sequencing project: providing services to taxonomists for standard genome sequencing and annotation.</title>
        <authorList>
            <consortium name="The Broad Institute Genomics Platform"/>
            <consortium name="The Broad Institute Genome Sequencing Center for Infectious Disease"/>
            <person name="Wu L."/>
            <person name="Ma J."/>
        </authorList>
    </citation>
    <scope>NUCLEOTIDE SEQUENCE [LARGE SCALE GENOMIC DNA]</scope>
    <source>
        <strain evidence="2">CCUG 55491</strain>
    </source>
</reference>
<organism evidence="1 2">
    <name type="scientific">Lysobacter koreensis</name>
    <dbReference type="NCBI Taxonomy" id="266122"/>
    <lineage>
        <taxon>Bacteria</taxon>
        <taxon>Pseudomonadati</taxon>
        <taxon>Pseudomonadota</taxon>
        <taxon>Gammaproteobacteria</taxon>
        <taxon>Lysobacterales</taxon>
        <taxon>Lysobacteraceae</taxon>
        <taxon>Lysobacter</taxon>
    </lineage>
</organism>